<feature type="transmembrane region" description="Helical" evidence="1">
    <location>
        <begin position="127"/>
        <end position="153"/>
    </location>
</feature>
<evidence type="ECO:0000313" key="4">
    <source>
        <dbReference type="Proteomes" id="UP000281904"/>
    </source>
</evidence>
<protein>
    <submittedName>
        <fullName evidence="3">Uncharacterized protein</fullName>
    </submittedName>
</protein>
<name>A0A448S8N3_SERRU</name>
<sequence length="177" mass="19258">MERQIAARDPAVFTGVAPELERHFLTPGQRLSPPGVGNVMGLMIGLTFGVAGVMGMMADVAFAFTNVSPAVALLGSGGILAVWMSLILLQLTQGKNSGVLLLKYYLLLLALALLAALFAWGVGVSGFFSVALLSLGVAGGFIFSHRTIFYLYVTYFRSRRRVFVKRRWQMADIRRGR</sequence>
<proteinExistence type="predicted"/>
<dbReference type="Proteomes" id="UP000281904">
    <property type="component" value="Chromosome"/>
</dbReference>
<gene>
    <name evidence="2" type="ORF">I5U13_18015</name>
    <name evidence="3" type="ORF">NCTC10036_01731</name>
</gene>
<evidence type="ECO:0000313" key="5">
    <source>
        <dbReference type="Proteomes" id="UP000624159"/>
    </source>
</evidence>
<feature type="transmembrane region" description="Helical" evidence="1">
    <location>
        <begin position="39"/>
        <end position="64"/>
    </location>
</feature>
<keyword evidence="1" id="KW-1133">Transmembrane helix</keyword>
<dbReference type="EMBL" id="JADULK010000010">
    <property type="protein sequence ID" value="MBH1931552.1"/>
    <property type="molecule type" value="Genomic_DNA"/>
</dbReference>
<keyword evidence="1" id="KW-0472">Membrane</keyword>
<reference evidence="3 4" key="1">
    <citation type="submission" date="2018-12" db="EMBL/GenBank/DDBJ databases">
        <authorList>
            <consortium name="Pathogen Informatics"/>
        </authorList>
    </citation>
    <scope>NUCLEOTIDE SEQUENCE [LARGE SCALE GENOMIC DNA]</scope>
    <source>
        <strain evidence="3 4">NCTC10036</strain>
    </source>
</reference>
<accession>A0A448S8N3</accession>
<feature type="transmembrane region" description="Helical" evidence="1">
    <location>
        <begin position="101"/>
        <end position="121"/>
    </location>
</feature>
<feature type="transmembrane region" description="Helical" evidence="1">
    <location>
        <begin position="70"/>
        <end position="89"/>
    </location>
</feature>
<evidence type="ECO:0000313" key="2">
    <source>
        <dbReference type="EMBL" id="MBH1931552.1"/>
    </source>
</evidence>
<organism evidence="3 4">
    <name type="scientific">Serratia rubidaea</name>
    <name type="common">Serratia marinorubra</name>
    <dbReference type="NCBI Taxonomy" id="61652"/>
    <lineage>
        <taxon>Bacteria</taxon>
        <taxon>Pseudomonadati</taxon>
        <taxon>Pseudomonadota</taxon>
        <taxon>Gammaproteobacteria</taxon>
        <taxon>Enterobacterales</taxon>
        <taxon>Yersiniaceae</taxon>
        <taxon>Serratia</taxon>
    </lineage>
</organism>
<evidence type="ECO:0000256" key="1">
    <source>
        <dbReference type="SAM" id="Phobius"/>
    </source>
</evidence>
<keyword evidence="1" id="KW-0812">Transmembrane</keyword>
<keyword evidence="5" id="KW-1185">Reference proteome</keyword>
<evidence type="ECO:0000313" key="3">
    <source>
        <dbReference type="EMBL" id="VEI64074.1"/>
    </source>
</evidence>
<dbReference type="AlphaFoldDB" id="A0A448S8N3"/>
<dbReference type="Proteomes" id="UP000624159">
    <property type="component" value="Unassembled WGS sequence"/>
</dbReference>
<reference evidence="2 5" key="2">
    <citation type="submission" date="2020-11" db="EMBL/GenBank/DDBJ databases">
        <title>Enhanced detection system for hospital associated transmission using whole genome sequencing surveillance.</title>
        <authorList>
            <person name="Harrison L.H."/>
            <person name="Van Tyne D."/>
            <person name="Marsh J.W."/>
            <person name="Griffith M.P."/>
            <person name="Snyder D.J."/>
            <person name="Cooper V.S."/>
            <person name="Mustapha M."/>
        </authorList>
    </citation>
    <scope>NUCLEOTIDE SEQUENCE [LARGE SCALE GENOMIC DNA]</scope>
    <source>
        <strain evidence="2 5">SER00230</strain>
    </source>
</reference>
<dbReference type="RefSeq" id="WP_126531091.1">
    <property type="nucleotide sequence ID" value="NZ_JADULK010000010.1"/>
</dbReference>
<dbReference type="EMBL" id="LR134493">
    <property type="protein sequence ID" value="VEI64074.1"/>
    <property type="molecule type" value="Genomic_DNA"/>
</dbReference>